<evidence type="ECO:0000313" key="2">
    <source>
        <dbReference type="Ensembl" id="ENSAZOP00000017706.1"/>
    </source>
</evidence>
<dbReference type="InterPro" id="IPR003349">
    <property type="entry name" value="JmjN"/>
</dbReference>
<evidence type="ECO:0000313" key="3">
    <source>
        <dbReference type="Proteomes" id="UP000694549"/>
    </source>
</evidence>
<accession>A0A8B9ZVF1</accession>
<protein>
    <recommendedName>
        <fullName evidence="1">JmjN domain-containing protein</fullName>
    </recommendedName>
</protein>
<dbReference type="Ensembl" id="ENSAZOT00000019023.1">
    <property type="protein sequence ID" value="ENSAZOP00000017706.1"/>
    <property type="gene ID" value="ENSAZOG00000011526.1"/>
</dbReference>
<reference evidence="2" key="1">
    <citation type="submission" date="2025-08" db="UniProtKB">
        <authorList>
            <consortium name="Ensembl"/>
        </authorList>
    </citation>
    <scope>IDENTIFICATION</scope>
</reference>
<name>A0A8B9ZVF1_9AVES</name>
<sequence length="53" mass="6029">QEWLSGDFLIPILRPSTKEFHDPLIYIESVRAQVEKYGMCRVSLFLSAGVCQG</sequence>
<dbReference type="Gene3D" id="2.60.120.650">
    <property type="entry name" value="Cupin"/>
    <property type="match status" value="1"/>
</dbReference>
<evidence type="ECO:0000259" key="1">
    <source>
        <dbReference type="PROSITE" id="PS51183"/>
    </source>
</evidence>
<proteinExistence type="predicted"/>
<dbReference type="Proteomes" id="UP000694549">
    <property type="component" value="Unplaced"/>
</dbReference>
<reference evidence="2" key="2">
    <citation type="submission" date="2025-09" db="UniProtKB">
        <authorList>
            <consortium name="Ensembl"/>
        </authorList>
    </citation>
    <scope>IDENTIFICATION</scope>
</reference>
<dbReference type="SMART" id="SM00545">
    <property type="entry name" value="JmjN"/>
    <property type="match status" value="1"/>
</dbReference>
<dbReference type="PROSITE" id="PS51183">
    <property type="entry name" value="JMJN"/>
    <property type="match status" value="1"/>
</dbReference>
<organism evidence="2 3">
    <name type="scientific">Anas zonorhyncha</name>
    <name type="common">Eastern spot-billed duck</name>
    <dbReference type="NCBI Taxonomy" id="75864"/>
    <lineage>
        <taxon>Eukaryota</taxon>
        <taxon>Metazoa</taxon>
        <taxon>Chordata</taxon>
        <taxon>Craniata</taxon>
        <taxon>Vertebrata</taxon>
        <taxon>Euteleostomi</taxon>
        <taxon>Archelosauria</taxon>
        <taxon>Archosauria</taxon>
        <taxon>Dinosauria</taxon>
        <taxon>Saurischia</taxon>
        <taxon>Theropoda</taxon>
        <taxon>Coelurosauria</taxon>
        <taxon>Aves</taxon>
        <taxon>Neognathae</taxon>
        <taxon>Galloanserae</taxon>
        <taxon>Anseriformes</taxon>
        <taxon>Anatidae</taxon>
        <taxon>Anatinae</taxon>
        <taxon>Anas</taxon>
    </lineage>
</organism>
<dbReference type="AlphaFoldDB" id="A0A8B9ZVF1"/>
<keyword evidence="3" id="KW-1185">Reference proteome</keyword>
<dbReference type="Pfam" id="PF02375">
    <property type="entry name" value="JmjN"/>
    <property type="match status" value="1"/>
</dbReference>
<feature type="domain" description="JmjN" evidence="1">
    <location>
        <begin position="10"/>
        <end position="51"/>
    </location>
</feature>